<protein>
    <submittedName>
        <fullName evidence="1">Uncharacterized protein</fullName>
    </submittedName>
</protein>
<dbReference type="InParanoid" id="A0A1X7SZQ3"/>
<proteinExistence type="predicted"/>
<dbReference type="EnsemblMetazoa" id="Aqu2.1.07671_001">
    <property type="protein sequence ID" value="Aqu2.1.07671_001"/>
    <property type="gene ID" value="Aqu2.1.07671"/>
</dbReference>
<reference evidence="1" key="1">
    <citation type="submission" date="2017-05" db="UniProtKB">
        <authorList>
            <consortium name="EnsemblMetazoa"/>
        </authorList>
    </citation>
    <scope>IDENTIFICATION</scope>
</reference>
<organism evidence="1">
    <name type="scientific">Amphimedon queenslandica</name>
    <name type="common">Sponge</name>
    <dbReference type="NCBI Taxonomy" id="400682"/>
    <lineage>
        <taxon>Eukaryota</taxon>
        <taxon>Metazoa</taxon>
        <taxon>Porifera</taxon>
        <taxon>Demospongiae</taxon>
        <taxon>Heteroscleromorpha</taxon>
        <taxon>Haplosclerida</taxon>
        <taxon>Niphatidae</taxon>
        <taxon>Amphimedon</taxon>
    </lineage>
</organism>
<sequence length="38" mass="4401">IEKGIRMRIRKLVPRFLKTTCITNLTNLPTVTWLSSTV</sequence>
<dbReference type="AlphaFoldDB" id="A0A1X7SZQ3"/>
<accession>A0A1X7SZQ3</accession>
<evidence type="ECO:0000313" key="1">
    <source>
        <dbReference type="EnsemblMetazoa" id="Aqu2.1.07671_001"/>
    </source>
</evidence>
<name>A0A1X7SZQ3_AMPQE</name>